<dbReference type="InterPro" id="IPR043991">
    <property type="entry name" value="Gp3-like"/>
</dbReference>
<accession>A0A140LAL7</accession>
<sequence length="416" mass="46797">MAIKGWSDVVRLPRLGKIALGVKDEQGIPRAVDYFVVPPEVQAIYGPKPKELDILIPSEDIDSFFPIFLKRYGEQYGLLCRGDGEVASVSADYIVSGGGEEYGIIYNNGRFIHAETGEELEVEDGSGRKWVKYPCPYKECKFYKTQRCTEVATLNVILYKVPGILGVYSLDTGSFNSYVNIRNALTILRGIFGKVSFIPLKLKVRMQELHPFVKGKRIKTVKPVLYIDMGDLNFEQVAAMIKNKLKPEKFNFNLDFLPITCNIGIEPADEDEKPELLYPPVNEDVIDEEDEEYETEYDEKTMETGDESKEVFSIQEGGTPEEYLNEEHLDEEERDEKEGIFKALTPAKKKVTSKGVFTYIRAACMKGPFGKGELCEVYAVGDGLLEVAPYQDFSAEILSYKDGAVLVDNVLIEKSA</sequence>
<keyword evidence="2" id="KW-1185">Reference proteome</keyword>
<dbReference type="AlphaFoldDB" id="A0A140LAL7"/>
<evidence type="ECO:0000313" key="1">
    <source>
        <dbReference type="EMBL" id="KXG77592.1"/>
    </source>
</evidence>
<dbReference type="RefSeq" id="WP_066352721.1">
    <property type="nucleotide sequence ID" value="NZ_LOED01000009.1"/>
</dbReference>
<name>A0A140LAL7_9FIRM</name>
<organism evidence="1 2">
    <name type="scientific">Fervidicola ferrireducens</name>
    <dbReference type="NCBI Taxonomy" id="520764"/>
    <lineage>
        <taxon>Bacteria</taxon>
        <taxon>Bacillati</taxon>
        <taxon>Bacillota</taxon>
        <taxon>Clostridia</taxon>
        <taxon>Thermosediminibacterales</taxon>
        <taxon>Thermosediminibacteraceae</taxon>
        <taxon>Fervidicola</taxon>
    </lineage>
</organism>
<reference evidence="1 2" key="1">
    <citation type="submission" date="2015-12" db="EMBL/GenBank/DDBJ databases">
        <title>Draft genome sequnece of Fervidicola ferrireducens strain Y170.</title>
        <authorList>
            <person name="Patel B.K."/>
        </authorList>
    </citation>
    <scope>NUCLEOTIDE SEQUENCE [LARGE SCALE GENOMIC DNA]</scope>
    <source>
        <strain evidence="1 2">Y170</strain>
    </source>
</reference>
<dbReference type="STRING" id="520764.AN618_09620"/>
<protein>
    <submittedName>
        <fullName evidence="1">Uncharacterized protein</fullName>
    </submittedName>
</protein>
<dbReference type="EMBL" id="LOED01000009">
    <property type="protein sequence ID" value="KXG77592.1"/>
    <property type="molecule type" value="Genomic_DNA"/>
</dbReference>
<dbReference type="OrthoDB" id="1443745at2"/>
<dbReference type="Pfam" id="PF18897">
    <property type="entry name" value="Gp3-like"/>
    <property type="match status" value="1"/>
</dbReference>
<proteinExistence type="predicted"/>
<dbReference type="Proteomes" id="UP000070427">
    <property type="component" value="Unassembled WGS sequence"/>
</dbReference>
<comment type="caution">
    <text evidence="1">The sequence shown here is derived from an EMBL/GenBank/DDBJ whole genome shotgun (WGS) entry which is preliminary data.</text>
</comment>
<evidence type="ECO:0000313" key="2">
    <source>
        <dbReference type="Proteomes" id="UP000070427"/>
    </source>
</evidence>
<dbReference type="InParanoid" id="A0A140LAL7"/>
<gene>
    <name evidence="1" type="ORF">AN618_09620</name>
</gene>